<dbReference type="EC" id="3.6.4.13" evidence="10"/>
<evidence type="ECO:0000256" key="11">
    <source>
        <dbReference type="SAM" id="MobiDB-lite"/>
    </source>
</evidence>
<proteinExistence type="inferred from homology"/>
<keyword evidence="7 10" id="KW-0067">ATP-binding</keyword>
<evidence type="ECO:0000256" key="7">
    <source>
        <dbReference type="ARBA" id="ARBA00022840"/>
    </source>
</evidence>
<dbReference type="CDD" id="cd17941">
    <property type="entry name" value="DEADc_DDX10"/>
    <property type="match status" value="1"/>
</dbReference>
<evidence type="ECO:0000256" key="1">
    <source>
        <dbReference type="ARBA" id="ARBA00004604"/>
    </source>
</evidence>
<feature type="compositionally biased region" description="Basic residues" evidence="11">
    <location>
        <begin position="800"/>
        <end position="809"/>
    </location>
</feature>
<dbReference type="GO" id="GO:0006364">
    <property type="term" value="P:rRNA processing"/>
    <property type="evidence" value="ECO:0007669"/>
    <property type="project" value="UniProtKB-KW"/>
</dbReference>
<dbReference type="CDD" id="cd18787">
    <property type="entry name" value="SF2_C_DEAD"/>
    <property type="match status" value="1"/>
</dbReference>
<dbReference type="GO" id="GO:0003724">
    <property type="term" value="F:RNA helicase activity"/>
    <property type="evidence" value="ECO:0007669"/>
    <property type="project" value="UniProtKB-EC"/>
</dbReference>
<feature type="compositionally biased region" description="Basic and acidic residues" evidence="11">
    <location>
        <begin position="690"/>
        <end position="723"/>
    </location>
</feature>
<feature type="region of interest" description="Disordered" evidence="11">
    <location>
        <begin position="689"/>
        <end position="816"/>
    </location>
</feature>
<dbReference type="GO" id="GO:0003723">
    <property type="term" value="F:RNA binding"/>
    <property type="evidence" value="ECO:0007669"/>
    <property type="project" value="UniProtKB-UniRule"/>
</dbReference>
<comment type="catalytic activity">
    <reaction evidence="10">
        <text>ATP + H2O = ADP + phosphate + H(+)</text>
        <dbReference type="Rhea" id="RHEA:13065"/>
        <dbReference type="ChEBI" id="CHEBI:15377"/>
        <dbReference type="ChEBI" id="CHEBI:15378"/>
        <dbReference type="ChEBI" id="CHEBI:30616"/>
        <dbReference type="ChEBI" id="CHEBI:43474"/>
        <dbReference type="ChEBI" id="CHEBI:456216"/>
        <dbReference type="EC" id="3.6.4.13"/>
    </reaction>
</comment>
<dbReference type="PROSITE" id="PS51192">
    <property type="entry name" value="HELICASE_ATP_BIND_1"/>
    <property type="match status" value="1"/>
</dbReference>
<keyword evidence="5 10" id="KW-0378">Hydrolase</keyword>
<dbReference type="InterPro" id="IPR014001">
    <property type="entry name" value="Helicase_ATP-bd"/>
</dbReference>
<comment type="domain">
    <text evidence="10">The Q motif is unique to and characteristic of the DEAD box family of RNA helicases and controls ATP binding and hydrolysis.</text>
</comment>
<comment type="function">
    <text evidence="10">RNA helicase.</text>
</comment>
<feature type="compositionally biased region" description="Acidic residues" evidence="11">
    <location>
        <begin position="545"/>
        <end position="559"/>
    </location>
</feature>
<accession>A0AAD6NIB5</accession>
<keyword evidence="4 10" id="KW-0547">Nucleotide-binding</keyword>
<dbReference type="Gene3D" id="3.40.50.300">
    <property type="entry name" value="P-loop containing nucleotide triphosphate hydrolases"/>
    <property type="match status" value="2"/>
</dbReference>
<dbReference type="InterPro" id="IPR001650">
    <property type="entry name" value="Helicase_C-like"/>
</dbReference>
<evidence type="ECO:0000256" key="6">
    <source>
        <dbReference type="ARBA" id="ARBA00022806"/>
    </source>
</evidence>
<dbReference type="GO" id="GO:0005524">
    <property type="term" value="F:ATP binding"/>
    <property type="evidence" value="ECO:0007669"/>
    <property type="project" value="UniProtKB-UniRule"/>
</dbReference>
<dbReference type="GO" id="GO:0016787">
    <property type="term" value="F:hydrolase activity"/>
    <property type="evidence" value="ECO:0007669"/>
    <property type="project" value="UniProtKB-KW"/>
</dbReference>
<dbReference type="SUPFAM" id="SSF52540">
    <property type="entry name" value="P-loop containing nucleoside triphosphate hydrolases"/>
    <property type="match status" value="1"/>
</dbReference>
<keyword evidence="6 10" id="KW-0347">Helicase</keyword>
<dbReference type="EMBL" id="JAQGDS010000007">
    <property type="protein sequence ID" value="KAJ6259300.1"/>
    <property type="molecule type" value="Genomic_DNA"/>
</dbReference>
<dbReference type="SMART" id="SM00487">
    <property type="entry name" value="DEXDc"/>
    <property type="match status" value="1"/>
</dbReference>
<keyword evidence="3" id="KW-0698">rRNA processing</keyword>
<evidence type="ECO:0000259" key="13">
    <source>
        <dbReference type="PROSITE" id="PS51194"/>
    </source>
</evidence>
<feature type="compositionally biased region" description="Basic residues" evidence="11">
    <location>
        <begin position="724"/>
        <end position="733"/>
    </location>
</feature>
<keyword evidence="9" id="KW-0539">Nucleus</keyword>
<evidence type="ECO:0000256" key="5">
    <source>
        <dbReference type="ARBA" id="ARBA00022801"/>
    </source>
</evidence>
<protein>
    <recommendedName>
        <fullName evidence="10">ATP-dependent RNA helicase</fullName>
        <ecNumber evidence="10">3.6.4.13</ecNumber>
    </recommendedName>
</protein>
<dbReference type="InterPro" id="IPR011545">
    <property type="entry name" value="DEAD/DEAH_box_helicase_dom"/>
</dbReference>
<feature type="domain" description="Helicase C-terminal" evidence="13">
    <location>
        <begin position="314"/>
        <end position="473"/>
    </location>
</feature>
<evidence type="ECO:0000256" key="9">
    <source>
        <dbReference type="ARBA" id="ARBA00023242"/>
    </source>
</evidence>
<feature type="compositionally biased region" description="Acidic residues" evidence="11">
    <location>
        <begin position="598"/>
        <end position="609"/>
    </location>
</feature>
<dbReference type="PANTHER" id="PTHR24031">
    <property type="entry name" value="RNA HELICASE"/>
    <property type="match status" value="1"/>
</dbReference>
<feature type="region of interest" description="Disordered" evidence="11">
    <location>
        <begin position="593"/>
        <end position="632"/>
    </location>
</feature>
<dbReference type="Pfam" id="PF00271">
    <property type="entry name" value="Helicase_C"/>
    <property type="match status" value="1"/>
</dbReference>
<keyword evidence="15" id="KW-1185">Reference proteome</keyword>
<evidence type="ECO:0000256" key="2">
    <source>
        <dbReference type="ARBA" id="ARBA00022517"/>
    </source>
</evidence>
<dbReference type="InterPro" id="IPR027417">
    <property type="entry name" value="P-loop_NTPase"/>
</dbReference>
<gene>
    <name evidence="14" type="ORF">Dda_6200</name>
</gene>
<dbReference type="Proteomes" id="UP001221413">
    <property type="component" value="Unassembled WGS sequence"/>
</dbReference>
<keyword evidence="8 10" id="KW-0694">RNA-binding</keyword>
<dbReference type="AlphaFoldDB" id="A0AAD6NIB5"/>
<evidence type="ECO:0000256" key="3">
    <source>
        <dbReference type="ARBA" id="ARBA00022552"/>
    </source>
</evidence>
<feature type="compositionally biased region" description="Basic and acidic residues" evidence="11">
    <location>
        <begin position="560"/>
        <end position="573"/>
    </location>
</feature>
<dbReference type="PROSITE" id="PS00039">
    <property type="entry name" value="DEAD_ATP_HELICASE"/>
    <property type="match status" value="1"/>
</dbReference>
<dbReference type="Pfam" id="PF00270">
    <property type="entry name" value="DEAD"/>
    <property type="match status" value="1"/>
</dbReference>
<evidence type="ECO:0000313" key="15">
    <source>
        <dbReference type="Proteomes" id="UP001221413"/>
    </source>
</evidence>
<keyword evidence="2" id="KW-0690">Ribosome biogenesis</keyword>
<dbReference type="InterPro" id="IPR000629">
    <property type="entry name" value="RNA-helicase_DEAD-box_CS"/>
</dbReference>
<sequence length="833" mass="94052">MLDDDDILAAAGAAGGPWRRCLRLSTGPRDPAAMAKGAKPADGSLPRLKSRRKESRSLKRKREEEELEALEKAAQEFDASNLTNFSDLPISKATAAGLDKSHFKVLTDIQRKAIPLALKGKDILGAAKTGSGKTLAFLIPVLEILHRRKWTPEDGLGALIISPTRELAIQIFEVLRKIGQRHNFSAGLVIGGKNLQDERERLGRMNILVCTPGRMKQHLEQNPDLDTYSLQLLVLDEADRILDMGFKDAIDAIVQGIPKNRQTLLFSATQTKNVNDLARLSLKDPEYVSVHESASSATPGKLQQHYIVTPLPEKLDILWSFIRANVKSKILVFLSSTKQVRFVYETFRQMQPGIPLLHLHGKQKQTARLDITAKFSSSKNSCLFATDVVARGLDFPAVDWVIQVDCPEDADTYIHRVGRTARYERDGRAVLFLCPTEEKGMLARLQAKKVPIERINVRQNKRQSIQNQLQSICFKDPEIKYLGQKAFTSYARSVYIQKDREIFDLEKLPLPEFATSLGLPGAPRVKFLKGEDAKRRKNAPRALLQDDDISDEEESDDETKEGKDKKKEVRTRYDRMFERQNQNIFTSHFTEMVRHSDSEDEPNDKEEDFLAVKGHGYGSDAEDGDGKPKDGLRYIQVHGKEPMLVDSKRREKLATSKKALLKYKGSGTKLVFDEEGEAHAIYEFEDEEEFAKAGDAEEQRGKFLAEETRRVTAADEEDKTVAKEKRRAKRERQKARMLDEMEDGDEDELGGGVQLVPYEEDGGDDGGEEEEDEAPELVEEARPAKKQKKWFEDDSDEERRKRKKAKKRGRVVEMEEAPETLDDLEALAAGLLA</sequence>
<comment type="subcellular location">
    <subcellularLocation>
        <location evidence="1">Nucleus</location>
        <location evidence="1">Nucleolus</location>
    </subcellularLocation>
</comment>
<evidence type="ECO:0000256" key="8">
    <source>
        <dbReference type="ARBA" id="ARBA00022884"/>
    </source>
</evidence>
<dbReference type="GO" id="GO:0005730">
    <property type="term" value="C:nucleolus"/>
    <property type="evidence" value="ECO:0007669"/>
    <property type="project" value="UniProtKB-SubCell"/>
</dbReference>
<feature type="compositionally biased region" description="Acidic residues" evidence="11">
    <location>
        <begin position="758"/>
        <end position="778"/>
    </location>
</feature>
<comment type="caution">
    <text evidence="14">The sequence shown here is derived from an EMBL/GenBank/DDBJ whole genome shotgun (WGS) entry which is preliminary data.</text>
</comment>
<feature type="domain" description="Helicase ATP-binding" evidence="12">
    <location>
        <begin position="114"/>
        <end position="288"/>
    </location>
</feature>
<evidence type="ECO:0000256" key="10">
    <source>
        <dbReference type="RuleBase" id="RU365068"/>
    </source>
</evidence>
<dbReference type="Pfam" id="PF13959">
    <property type="entry name" value="CTE_SPB4"/>
    <property type="match status" value="1"/>
</dbReference>
<dbReference type="SMART" id="SM00490">
    <property type="entry name" value="HELICc"/>
    <property type="match status" value="1"/>
</dbReference>
<dbReference type="InterPro" id="IPR025313">
    <property type="entry name" value="SPB4-like_CTE"/>
</dbReference>
<organism evidence="14 15">
    <name type="scientific">Drechslerella dactyloides</name>
    <name type="common">Nematode-trapping fungus</name>
    <name type="synonym">Arthrobotrys dactyloides</name>
    <dbReference type="NCBI Taxonomy" id="74499"/>
    <lineage>
        <taxon>Eukaryota</taxon>
        <taxon>Fungi</taxon>
        <taxon>Dikarya</taxon>
        <taxon>Ascomycota</taxon>
        <taxon>Pezizomycotina</taxon>
        <taxon>Orbiliomycetes</taxon>
        <taxon>Orbiliales</taxon>
        <taxon>Orbiliaceae</taxon>
        <taxon>Drechslerella</taxon>
    </lineage>
</organism>
<dbReference type="SMART" id="SM01178">
    <property type="entry name" value="DUF4217"/>
    <property type="match status" value="1"/>
</dbReference>
<feature type="region of interest" description="Disordered" evidence="11">
    <location>
        <begin position="536"/>
        <end position="573"/>
    </location>
</feature>
<evidence type="ECO:0000313" key="14">
    <source>
        <dbReference type="EMBL" id="KAJ6259300.1"/>
    </source>
</evidence>
<feature type="compositionally biased region" description="Acidic residues" evidence="11">
    <location>
        <begin position="740"/>
        <end position="749"/>
    </location>
</feature>
<evidence type="ECO:0000259" key="12">
    <source>
        <dbReference type="PROSITE" id="PS51192"/>
    </source>
</evidence>
<feature type="region of interest" description="Disordered" evidence="11">
    <location>
        <begin position="19"/>
        <end position="63"/>
    </location>
</feature>
<evidence type="ECO:0000256" key="4">
    <source>
        <dbReference type="ARBA" id="ARBA00022741"/>
    </source>
</evidence>
<name>A0AAD6NIB5_DREDA</name>
<comment type="similarity">
    <text evidence="10">Belongs to the DEAD box helicase family.</text>
</comment>
<dbReference type="PROSITE" id="PS51194">
    <property type="entry name" value="HELICASE_CTER"/>
    <property type="match status" value="1"/>
</dbReference>
<reference evidence="14" key="1">
    <citation type="submission" date="2023-01" db="EMBL/GenBank/DDBJ databases">
        <title>The chitinases involved in constricting ring structure development in the nematode-trapping fungus Drechslerella dactyloides.</title>
        <authorList>
            <person name="Wang R."/>
            <person name="Zhang L."/>
            <person name="Tang P."/>
            <person name="Li S."/>
            <person name="Liang L."/>
        </authorList>
    </citation>
    <scope>NUCLEOTIDE SEQUENCE</scope>
    <source>
        <strain evidence="14">YMF1.00031</strain>
    </source>
</reference>